<evidence type="ECO:0000313" key="2">
    <source>
        <dbReference type="EMBL" id="MDT0681363.1"/>
    </source>
</evidence>
<reference evidence="2 3" key="1">
    <citation type="submission" date="2023-09" db="EMBL/GenBank/DDBJ databases">
        <authorList>
            <person name="Rey-Velasco X."/>
        </authorList>
    </citation>
    <scope>NUCLEOTIDE SEQUENCE [LARGE SCALE GENOMIC DNA]</scope>
    <source>
        <strain evidence="2 3">F158</strain>
    </source>
</reference>
<dbReference type="Proteomes" id="UP001265259">
    <property type="component" value="Unassembled WGS sequence"/>
</dbReference>
<evidence type="ECO:0000313" key="3">
    <source>
        <dbReference type="Proteomes" id="UP001265259"/>
    </source>
</evidence>
<protein>
    <submittedName>
        <fullName evidence="2">STAS domain-containing protein</fullName>
    </submittedName>
</protein>
<dbReference type="CDD" id="cd07043">
    <property type="entry name" value="STAS_anti-anti-sigma_factors"/>
    <property type="match status" value="1"/>
</dbReference>
<sequence>MDLQINSGAVPYTVACTCERLDAPVAIGFKDRMREILSAAPREVLLDLSSVRFLDSSGLGALVAVLKLAQPDRRLMLSGMTPAVEKVFRLTRMDTVFEIVTPFPDAGRARDTARATDAA</sequence>
<dbReference type="InterPro" id="IPR058548">
    <property type="entry name" value="MlaB-like_STAS"/>
</dbReference>
<accession>A0ABU3DCD8</accession>
<dbReference type="RefSeq" id="WP_311688982.1">
    <property type="nucleotide sequence ID" value="NZ_JAVRHL010000001.1"/>
</dbReference>
<name>A0ABU3DCD8_9RHOB</name>
<dbReference type="EMBL" id="JAVRHL010000001">
    <property type="protein sequence ID" value="MDT0681363.1"/>
    <property type="molecule type" value="Genomic_DNA"/>
</dbReference>
<dbReference type="Pfam" id="PF13466">
    <property type="entry name" value="STAS_2"/>
    <property type="match status" value="1"/>
</dbReference>
<organism evidence="2 3">
    <name type="scientific">Tropicimonas omnivorans</name>
    <dbReference type="NCBI Taxonomy" id="3075590"/>
    <lineage>
        <taxon>Bacteria</taxon>
        <taxon>Pseudomonadati</taxon>
        <taxon>Pseudomonadota</taxon>
        <taxon>Alphaproteobacteria</taxon>
        <taxon>Rhodobacterales</taxon>
        <taxon>Roseobacteraceae</taxon>
        <taxon>Tropicimonas</taxon>
    </lineage>
</organism>
<dbReference type="SUPFAM" id="SSF52091">
    <property type="entry name" value="SpoIIaa-like"/>
    <property type="match status" value="1"/>
</dbReference>
<evidence type="ECO:0000259" key="1">
    <source>
        <dbReference type="PROSITE" id="PS50801"/>
    </source>
</evidence>
<dbReference type="PANTHER" id="PTHR33495">
    <property type="entry name" value="ANTI-SIGMA FACTOR ANTAGONIST TM_1081-RELATED-RELATED"/>
    <property type="match status" value="1"/>
</dbReference>
<proteinExistence type="predicted"/>
<dbReference type="InterPro" id="IPR002645">
    <property type="entry name" value="STAS_dom"/>
</dbReference>
<dbReference type="PROSITE" id="PS50801">
    <property type="entry name" value="STAS"/>
    <property type="match status" value="1"/>
</dbReference>
<keyword evidence="3" id="KW-1185">Reference proteome</keyword>
<gene>
    <name evidence="2" type="ORF">RM543_01600</name>
</gene>
<dbReference type="InterPro" id="IPR036513">
    <property type="entry name" value="STAS_dom_sf"/>
</dbReference>
<feature type="domain" description="STAS" evidence="1">
    <location>
        <begin position="21"/>
        <end position="113"/>
    </location>
</feature>
<dbReference type="Gene3D" id="3.30.750.24">
    <property type="entry name" value="STAS domain"/>
    <property type="match status" value="1"/>
</dbReference>
<dbReference type="PANTHER" id="PTHR33495:SF2">
    <property type="entry name" value="ANTI-SIGMA FACTOR ANTAGONIST TM_1081-RELATED"/>
    <property type="match status" value="1"/>
</dbReference>
<comment type="caution">
    <text evidence="2">The sequence shown here is derived from an EMBL/GenBank/DDBJ whole genome shotgun (WGS) entry which is preliminary data.</text>
</comment>